<dbReference type="AlphaFoldDB" id="A0A517XX55"/>
<evidence type="ECO:0000313" key="1">
    <source>
        <dbReference type="EMBL" id="QDU22078.1"/>
    </source>
</evidence>
<sequence>MPPVYVYRGSDGELLIADGVTRATRAAKLCPGVPIPAELLGVRPYPIRHLPTVQEKLP</sequence>
<dbReference type="KEGG" id="uli:ETAA1_40530"/>
<reference evidence="1 2" key="1">
    <citation type="submission" date="2019-02" db="EMBL/GenBank/DDBJ databases">
        <title>Deep-cultivation of Planctomycetes and their phenomic and genomic characterization uncovers novel biology.</title>
        <authorList>
            <person name="Wiegand S."/>
            <person name="Jogler M."/>
            <person name="Boedeker C."/>
            <person name="Pinto D."/>
            <person name="Vollmers J."/>
            <person name="Rivas-Marin E."/>
            <person name="Kohn T."/>
            <person name="Peeters S.H."/>
            <person name="Heuer A."/>
            <person name="Rast P."/>
            <person name="Oberbeckmann S."/>
            <person name="Bunk B."/>
            <person name="Jeske O."/>
            <person name="Meyerdierks A."/>
            <person name="Storesund J.E."/>
            <person name="Kallscheuer N."/>
            <person name="Luecker S."/>
            <person name="Lage O.M."/>
            <person name="Pohl T."/>
            <person name="Merkel B.J."/>
            <person name="Hornburger P."/>
            <person name="Mueller R.-W."/>
            <person name="Bruemmer F."/>
            <person name="Labrenz M."/>
            <person name="Spormann A.M."/>
            <person name="Op den Camp H."/>
            <person name="Overmann J."/>
            <person name="Amann R."/>
            <person name="Jetten M.S.M."/>
            <person name="Mascher T."/>
            <person name="Medema M.H."/>
            <person name="Devos D.P."/>
            <person name="Kaster A.-K."/>
            <person name="Ovreas L."/>
            <person name="Rohde M."/>
            <person name="Galperin M.Y."/>
            <person name="Jogler C."/>
        </authorList>
    </citation>
    <scope>NUCLEOTIDE SEQUENCE [LARGE SCALE GENOMIC DNA]</scope>
    <source>
        <strain evidence="1 2">ETA_A1</strain>
    </source>
</reference>
<dbReference type="EMBL" id="CP036273">
    <property type="protein sequence ID" value="QDU22078.1"/>
    <property type="molecule type" value="Genomic_DNA"/>
</dbReference>
<proteinExistence type="predicted"/>
<organism evidence="1 2">
    <name type="scientific">Urbifossiella limnaea</name>
    <dbReference type="NCBI Taxonomy" id="2528023"/>
    <lineage>
        <taxon>Bacteria</taxon>
        <taxon>Pseudomonadati</taxon>
        <taxon>Planctomycetota</taxon>
        <taxon>Planctomycetia</taxon>
        <taxon>Gemmatales</taxon>
        <taxon>Gemmataceae</taxon>
        <taxon>Urbifossiella</taxon>
    </lineage>
</organism>
<protein>
    <submittedName>
        <fullName evidence="1">Uncharacterized protein</fullName>
    </submittedName>
</protein>
<dbReference type="RefSeq" id="WP_202920275.1">
    <property type="nucleotide sequence ID" value="NZ_CP036273.1"/>
</dbReference>
<name>A0A517XX55_9BACT</name>
<gene>
    <name evidence="1" type="ORF">ETAA1_40530</name>
</gene>
<dbReference type="Proteomes" id="UP000319576">
    <property type="component" value="Chromosome"/>
</dbReference>
<evidence type="ECO:0000313" key="2">
    <source>
        <dbReference type="Proteomes" id="UP000319576"/>
    </source>
</evidence>
<keyword evidence="2" id="KW-1185">Reference proteome</keyword>
<accession>A0A517XX55</accession>